<dbReference type="PANTHER" id="PTHR43711:SF1">
    <property type="entry name" value="HISTIDINE KINASE 1"/>
    <property type="match status" value="1"/>
</dbReference>
<dbReference type="Pfam" id="PF00512">
    <property type="entry name" value="HisKA"/>
    <property type="match status" value="1"/>
</dbReference>
<dbReference type="PRINTS" id="PR00344">
    <property type="entry name" value="BCTRLSENSOR"/>
</dbReference>
<keyword evidence="6" id="KW-0902">Two-component regulatory system</keyword>
<dbReference type="SUPFAM" id="SSF55874">
    <property type="entry name" value="ATPase domain of HSP90 chaperone/DNA topoisomerase II/histidine kinase"/>
    <property type="match status" value="1"/>
</dbReference>
<dbReference type="InterPro" id="IPR050736">
    <property type="entry name" value="Sensor_HK_Regulatory"/>
</dbReference>
<dbReference type="SUPFAM" id="SSF48452">
    <property type="entry name" value="TPR-like"/>
    <property type="match status" value="2"/>
</dbReference>
<dbReference type="Gene3D" id="1.25.40.10">
    <property type="entry name" value="Tetratricopeptide repeat domain"/>
    <property type="match status" value="1"/>
</dbReference>
<dbReference type="InterPro" id="IPR004358">
    <property type="entry name" value="Sig_transdc_His_kin-like_C"/>
</dbReference>
<evidence type="ECO:0000256" key="3">
    <source>
        <dbReference type="ARBA" id="ARBA00022553"/>
    </source>
</evidence>
<evidence type="ECO:0000256" key="4">
    <source>
        <dbReference type="ARBA" id="ARBA00022679"/>
    </source>
</evidence>
<evidence type="ECO:0000259" key="9">
    <source>
        <dbReference type="PROSITE" id="PS50109"/>
    </source>
</evidence>
<evidence type="ECO:0000256" key="8">
    <source>
        <dbReference type="SAM" id="Phobius"/>
    </source>
</evidence>
<dbReference type="Pfam" id="PF17874">
    <property type="entry name" value="TPR_MalT"/>
    <property type="match status" value="1"/>
</dbReference>
<comment type="caution">
    <text evidence="10">The sequence shown here is derived from an EMBL/GenBank/DDBJ whole genome shotgun (WGS) entry which is preliminary data.</text>
</comment>
<evidence type="ECO:0000256" key="7">
    <source>
        <dbReference type="PROSITE-ProRule" id="PRU00339"/>
    </source>
</evidence>
<dbReference type="CDD" id="cd00082">
    <property type="entry name" value="HisKA"/>
    <property type="match status" value="1"/>
</dbReference>
<dbReference type="InterPro" id="IPR041617">
    <property type="entry name" value="TPR_MalT"/>
</dbReference>
<evidence type="ECO:0000256" key="6">
    <source>
        <dbReference type="ARBA" id="ARBA00023012"/>
    </source>
</evidence>
<dbReference type="SMART" id="SM00028">
    <property type="entry name" value="TPR"/>
    <property type="match status" value="6"/>
</dbReference>
<dbReference type="InterPro" id="IPR036890">
    <property type="entry name" value="HATPase_C_sf"/>
</dbReference>
<gene>
    <name evidence="10" type="ORF">C5749_11315</name>
</gene>
<keyword evidence="8" id="KW-0472">Membrane</keyword>
<dbReference type="Gene3D" id="3.30.565.10">
    <property type="entry name" value="Histidine kinase-like ATPase, C-terminal domain"/>
    <property type="match status" value="1"/>
</dbReference>
<keyword evidence="8" id="KW-0812">Transmembrane</keyword>
<keyword evidence="5" id="KW-0418">Kinase</keyword>
<evidence type="ECO:0000313" key="10">
    <source>
        <dbReference type="EMBL" id="PRD54076.1"/>
    </source>
</evidence>
<proteinExistence type="predicted"/>
<evidence type="ECO:0000313" key="11">
    <source>
        <dbReference type="Proteomes" id="UP000238642"/>
    </source>
</evidence>
<dbReference type="Pfam" id="PF13424">
    <property type="entry name" value="TPR_12"/>
    <property type="match status" value="1"/>
</dbReference>
<dbReference type="InterPro" id="IPR003661">
    <property type="entry name" value="HisK_dim/P_dom"/>
</dbReference>
<protein>
    <recommendedName>
        <fullName evidence="2">histidine kinase</fullName>
        <ecNumber evidence="2">2.7.13.3</ecNumber>
    </recommendedName>
</protein>
<keyword evidence="11" id="KW-1185">Reference proteome</keyword>
<dbReference type="Gene3D" id="1.10.287.130">
    <property type="match status" value="1"/>
</dbReference>
<dbReference type="InterPro" id="IPR036097">
    <property type="entry name" value="HisK_dim/P_sf"/>
</dbReference>
<keyword evidence="3" id="KW-0597">Phosphoprotein</keyword>
<dbReference type="Pfam" id="PF02518">
    <property type="entry name" value="HATPase_c"/>
    <property type="match status" value="1"/>
</dbReference>
<feature type="domain" description="Histidine kinase" evidence="9">
    <location>
        <begin position="455"/>
        <end position="673"/>
    </location>
</feature>
<dbReference type="OrthoDB" id="9810447at2"/>
<feature type="repeat" description="TPR" evidence="7">
    <location>
        <begin position="124"/>
        <end position="157"/>
    </location>
</feature>
<dbReference type="SMART" id="SM00388">
    <property type="entry name" value="HisKA"/>
    <property type="match status" value="1"/>
</dbReference>
<dbReference type="Proteomes" id="UP000238642">
    <property type="component" value="Unassembled WGS sequence"/>
</dbReference>
<feature type="transmembrane region" description="Helical" evidence="8">
    <location>
        <begin position="396"/>
        <end position="415"/>
    </location>
</feature>
<dbReference type="InterPro" id="IPR003594">
    <property type="entry name" value="HATPase_dom"/>
</dbReference>
<dbReference type="InterPro" id="IPR019734">
    <property type="entry name" value="TPR_rpt"/>
</dbReference>
<name>A0A2S9JLT4_9SPHI</name>
<dbReference type="PROSITE" id="PS50293">
    <property type="entry name" value="TPR_REGION"/>
    <property type="match status" value="1"/>
</dbReference>
<accession>A0A2S9JLT4</accession>
<keyword evidence="7" id="KW-0802">TPR repeat</keyword>
<sequence length="675" mass="76957">MGLLLFPKTKITKFYTVSFLLLLSITMVKASQSLVPARPDDTSTVSRLNAKALAFWSSKPDSTIILATKALELSTKQDDLVGQMHALRNLGIGYYEKGDYSEAVQSYKDAIALAETLDDESYNAQIRSNLSMPYLALGAHDEALENLYIALEIAERNNFTNTIAHANHNIGMVYHYQFKNDQAIAFYEKSRHLYESNGDTTRSTFILGNIAHLYLKKSDFKKAKEFYLQSLALAEKNDNKKAMGNALQSLGAFFMEQKDTETALHYFLRAKETLESTGEQTEYLRLLDNLATCYLKVGDTDTAYAYAAKANELATQQQQFYYIQTSAQQLSDLYEKKGNYRMAMHYLKKAALASDSLYSRQNREELVRMEEKYKYQKDLEQTSFLHSMQLKRKNQWLYAAIVLVCILVIIALLFASNIRQKRRTNLILKETNLFFEEQNAKLEASNHFKEQLISLVAHDIRHPIASLQNVLSLFENKHLSPTEIQQLMSSSHKDVNNLISLIDDLLLWVKLQLNYTQLQKTSFSIQEVLQSIVELYQQKARHKNIKLIVEPTVNIQVYADKEAIVTVIRNLVDNSIKFSNPGGSVRIRTTLTTSDGRVTIHISDTGIGMSTETIEKLFTTPNYARRLGTNNEEGSGLGLQICTHYLQLNNSKLFVESIQGRGTSFWFEIDTVEQF</sequence>
<dbReference type="EMBL" id="PVBS01000002">
    <property type="protein sequence ID" value="PRD54076.1"/>
    <property type="molecule type" value="Genomic_DNA"/>
</dbReference>
<dbReference type="GO" id="GO:0000155">
    <property type="term" value="F:phosphorelay sensor kinase activity"/>
    <property type="evidence" value="ECO:0007669"/>
    <property type="project" value="InterPro"/>
</dbReference>
<evidence type="ECO:0000256" key="5">
    <source>
        <dbReference type="ARBA" id="ARBA00022777"/>
    </source>
</evidence>
<dbReference type="SUPFAM" id="SSF47384">
    <property type="entry name" value="Homodimeric domain of signal transducing histidine kinase"/>
    <property type="match status" value="1"/>
</dbReference>
<keyword evidence="8" id="KW-1133">Transmembrane helix</keyword>
<dbReference type="AlphaFoldDB" id="A0A2S9JLT4"/>
<feature type="repeat" description="TPR" evidence="7">
    <location>
        <begin position="84"/>
        <end position="117"/>
    </location>
</feature>
<keyword evidence="4" id="KW-0808">Transferase</keyword>
<dbReference type="PROSITE" id="PS50005">
    <property type="entry name" value="TPR"/>
    <property type="match status" value="3"/>
</dbReference>
<comment type="catalytic activity">
    <reaction evidence="1">
        <text>ATP + protein L-histidine = ADP + protein N-phospho-L-histidine.</text>
        <dbReference type="EC" id="2.7.13.3"/>
    </reaction>
</comment>
<dbReference type="InterPro" id="IPR005467">
    <property type="entry name" value="His_kinase_dom"/>
</dbReference>
<dbReference type="EC" id="2.7.13.3" evidence="2"/>
<reference evidence="10 11" key="1">
    <citation type="submission" date="2018-02" db="EMBL/GenBank/DDBJ databases">
        <title>The draft genome of Sphingobacterium gobiense H7.</title>
        <authorList>
            <person name="Li L."/>
            <person name="Liu L."/>
            <person name="Zhang X."/>
            <person name="Wang T."/>
            <person name="Liang L."/>
        </authorList>
    </citation>
    <scope>NUCLEOTIDE SEQUENCE [LARGE SCALE GENOMIC DNA]</scope>
    <source>
        <strain evidence="10 11">ACCC 05757</strain>
    </source>
</reference>
<evidence type="ECO:0000256" key="1">
    <source>
        <dbReference type="ARBA" id="ARBA00000085"/>
    </source>
</evidence>
<dbReference type="SMART" id="SM00387">
    <property type="entry name" value="HATPase_c"/>
    <property type="match status" value="1"/>
</dbReference>
<organism evidence="10 11">
    <name type="scientific">Sphingobacterium gobiense</name>
    <dbReference type="NCBI Taxonomy" id="1382456"/>
    <lineage>
        <taxon>Bacteria</taxon>
        <taxon>Pseudomonadati</taxon>
        <taxon>Bacteroidota</taxon>
        <taxon>Sphingobacteriia</taxon>
        <taxon>Sphingobacteriales</taxon>
        <taxon>Sphingobacteriaceae</taxon>
        <taxon>Sphingobacterium</taxon>
    </lineage>
</organism>
<dbReference type="PANTHER" id="PTHR43711">
    <property type="entry name" value="TWO-COMPONENT HISTIDINE KINASE"/>
    <property type="match status" value="1"/>
</dbReference>
<dbReference type="PROSITE" id="PS50109">
    <property type="entry name" value="HIS_KIN"/>
    <property type="match status" value="1"/>
</dbReference>
<dbReference type="InterPro" id="IPR011990">
    <property type="entry name" value="TPR-like_helical_dom_sf"/>
</dbReference>
<evidence type="ECO:0000256" key="2">
    <source>
        <dbReference type="ARBA" id="ARBA00012438"/>
    </source>
</evidence>
<feature type="repeat" description="TPR" evidence="7">
    <location>
        <begin position="204"/>
        <end position="237"/>
    </location>
</feature>